<dbReference type="InterPro" id="IPR012931">
    <property type="entry name" value="TraG_N_Proteobacteria"/>
</dbReference>
<feature type="transmembrane region" description="Helical" evidence="2">
    <location>
        <begin position="81"/>
        <end position="108"/>
    </location>
</feature>
<feature type="transmembrane region" description="Helical" evidence="2">
    <location>
        <begin position="356"/>
        <end position="377"/>
    </location>
</feature>
<dbReference type="RefSeq" id="WP_039575519.1">
    <property type="nucleotide sequence ID" value="NZ_CP009122.1"/>
</dbReference>
<keyword evidence="2" id="KW-0812">Transmembrane</keyword>
<feature type="region of interest" description="Disordered" evidence="1">
    <location>
        <begin position="1092"/>
        <end position="1142"/>
    </location>
</feature>
<keyword evidence="2" id="KW-0472">Membrane</keyword>
<dbReference type="STRING" id="1515612.SKP52_13830"/>
<keyword evidence="2" id="KW-1133">Transmembrane helix</keyword>
<protein>
    <submittedName>
        <fullName evidence="5">DNA transfer and F pilus assembly protein TraG</fullName>
    </submittedName>
</protein>
<reference evidence="5 6" key="1">
    <citation type="journal article" date="2015" name="Int. J. Syst. Evol. Microbiol.">
        <title>Description of Sphingopyxis fribergensis sp. nov. - a soil bacterium with the ability to degrade styrene and phenylacetic acid.</title>
        <authorList>
            <person name="Oelschlagel M."/>
            <person name="Ruckert C."/>
            <person name="Kalinowski J."/>
            <person name="Schmidt G."/>
            <person name="Schlomann M."/>
            <person name="Tischler D."/>
        </authorList>
    </citation>
    <scope>NUCLEOTIDE SEQUENCE [LARGE SCALE GENOMIC DNA]</scope>
    <source>
        <strain evidence="5 6">Kp5.2</strain>
    </source>
</reference>
<dbReference type="KEGG" id="sphk:SKP52_13830"/>
<feature type="chain" id="PRO_5002030859" evidence="3">
    <location>
        <begin position="24"/>
        <end position="1246"/>
    </location>
</feature>
<evidence type="ECO:0000256" key="2">
    <source>
        <dbReference type="SAM" id="Phobius"/>
    </source>
</evidence>
<keyword evidence="6" id="KW-1185">Reference proteome</keyword>
<evidence type="ECO:0000313" key="6">
    <source>
        <dbReference type="Proteomes" id="UP000030907"/>
    </source>
</evidence>
<organism evidence="5 6">
    <name type="scientific">Sphingopyxis fribergensis</name>
    <dbReference type="NCBI Taxonomy" id="1515612"/>
    <lineage>
        <taxon>Bacteria</taxon>
        <taxon>Pseudomonadati</taxon>
        <taxon>Pseudomonadota</taxon>
        <taxon>Alphaproteobacteria</taxon>
        <taxon>Sphingomonadales</taxon>
        <taxon>Sphingomonadaceae</taxon>
        <taxon>Sphingopyxis</taxon>
    </lineage>
</organism>
<feature type="region of interest" description="Disordered" evidence="1">
    <location>
        <begin position="1204"/>
        <end position="1246"/>
    </location>
</feature>
<feature type="transmembrane region" description="Helical" evidence="2">
    <location>
        <begin position="439"/>
        <end position="462"/>
    </location>
</feature>
<evidence type="ECO:0000259" key="4">
    <source>
        <dbReference type="Pfam" id="PF07916"/>
    </source>
</evidence>
<accession>A0A0A7PP22</accession>
<dbReference type="AlphaFoldDB" id="A0A0A7PP22"/>
<dbReference type="OrthoDB" id="5408904at2"/>
<proteinExistence type="predicted"/>
<feature type="transmembrane region" description="Helical" evidence="2">
    <location>
        <begin position="55"/>
        <end position="74"/>
    </location>
</feature>
<dbReference type="EMBL" id="CP009122">
    <property type="protein sequence ID" value="AJA09652.1"/>
    <property type="molecule type" value="Genomic_DNA"/>
</dbReference>
<evidence type="ECO:0000256" key="3">
    <source>
        <dbReference type="SAM" id="SignalP"/>
    </source>
</evidence>
<gene>
    <name evidence="5" type="ORF">SKP52_13830</name>
</gene>
<evidence type="ECO:0000256" key="1">
    <source>
        <dbReference type="SAM" id="MobiDB-lite"/>
    </source>
</evidence>
<dbReference type="Proteomes" id="UP000030907">
    <property type="component" value="Chromosome"/>
</dbReference>
<name>A0A0A7PP22_9SPHN</name>
<keyword evidence="3" id="KW-0732">Signal</keyword>
<feature type="signal peptide" evidence="3">
    <location>
        <begin position="1"/>
        <end position="23"/>
    </location>
</feature>
<dbReference type="Pfam" id="PF07916">
    <property type="entry name" value="TraG_N"/>
    <property type="match status" value="1"/>
</dbReference>
<feature type="domain" description="TraG N-terminal Proteobacteria" evidence="4">
    <location>
        <begin position="28"/>
        <end position="478"/>
    </location>
</feature>
<sequence>MRVSSLSALAAALVALLPAPALALETSFHTYDGFNETVDAFRLVSMIFADPRYETLVLIVAVAGIALGALLASVRGNGMGIVAFGFQTLVGIGLFVGMVATTGTVHVYDRVRNAYQPVGDVPNLIVLVAGVTNMMERAIAETIDDNTIDPNAKLEFGAGGHSFDLFLNAVSPRGPMTDSFLDATIKDYVRQCYPVARVSPAYGIDDDQLFRTSNDLPAAFAAMAGPATFSTVFTATDKGGTTVSCTEAWTHISGRLSDPALFDDYSRQVCERTGYDVSNAAQLQRCRSNLGALGDKMLATPLTLQQLMTNINLGNAVGDVLFEDSPATAARVMANRAVVSSGLATMSTANEWMPTIRATVFGIMLFMMPIALLFILTPINLRVASFALGLFVFVAMWGVIDAGIYQLTLGRAMDVLAEMRSNHVAANAWMLAPGSAMKALAIFGSFRTAAAGLAGAFVFTVFRFSGNVFTSFTSGALGVQGQGTAAATPIMTHEGRAQALEAQASATGTTARRSAASSFGDFGVRSAMGANRAFGAAGGYLADRTPGIAGTTGFALGATDAARELGGLAPALVGRDLTHPATAAAVRANATTSAIHNFAEKDALRNLGTNYFGPGQAGERAFAGFAQNMVQWKAFGDTRAYDMMMQGAQRHFERNGYDQKDAALKASTVIAQASADPTFAKLIANTYDQEAMLRNDLTTAQVNVGAMEGRRDYAGDNVAGIERRNVATEQAWRTGNNEGQRNAASMLGLSVDETSRRMGFINTLSGEARSSAITSLSRATGRNEAQVMRALETYNASVQLGTADGATAEAGREGKSVYGRTREVAGYDFAERSGKLDAQREVGHDGVRGAARIGEQRRQSDNFGFAEGAAAAGVSTREAARLDSFIQALSRTAGNQVDMAEGGAAGIADRARNERLTRIVDNERLTRMQGLLRSEGINMTKRELAMAQNGDLNLNVSPDVARQLRAAGLINDSQYGAIAEGGRARFSFADNDLLVSSSTGFTQSARSDTSTKYEAGKQAGPDTVEHMLSSGPEGQAMMANWLRGGFEMDRNGEWRLNPQVADTLQRDVSAIMAQTGWQRAISRSAQDQISMGTTVGGNVGASAQSGDYASRGGSVKGKERSQTATSGSVGGSLGYSSSDMGTSNETARASLDIVNYDVREAISAAERAAARSVNPETTFTSELNRQVLGPEGLRNRYLGQADSARGTADITGPMTSLEQSSILSSGRFSTDLANGPFDGDSSYKKR</sequence>
<feature type="compositionally biased region" description="Polar residues" evidence="1">
    <location>
        <begin position="1213"/>
        <end position="1232"/>
    </location>
</feature>
<feature type="transmembrane region" description="Helical" evidence="2">
    <location>
        <begin position="383"/>
        <end position="404"/>
    </location>
</feature>
<evidence type="ECO:0000313" key="5">
    <source>
        <dbReference type="EMBL" id="AJA09652.1"/>
    </source>
</evidence>
<dbReference type="HOGENOM" id="CLU_265628_0_0_5"/>